<gene>
    <name evidence="3" type="ORF">ACGFYS_21410</name>
</gene>
<protein>
    <submittedName>
        <fullName evidence="3">DUF6232 family protein</fullName>
    </submittedName>
</protein>
<feature type="transmembrane region" description="Helical" evidence="2">
    <location>
        <begin position="119"/>
        <end position="136"/>
    </location>
</feature>
<accession>A0ABW7BVG4</accession>
<reference evidence="3 4" key="1">
    <citation type="submission" date="2024-10" db="EMBL/GenBank/DDBJ databases">
        <title>The Natural Products Discovery Center: Release of the First 8490 Sequenced Strains for Exploring Actinobacteria Biosynthetic Diversity.</title>
        <authorList>
            <person name="Kalkreuter E."/>
            <person name="Kautsar S.A."/>
            <person name="Yang D."/>
            <person name="Bader C.D."/>
            <person name="Teijaro C.N."/>
            <person name="Fluegel L."/>
            <person name="Davis C.M."/>
            <person name="Simpson J.R."/>
            <person name="Lauterbach L."/>
            <person name="Steele A.D."/>
            <person name="Gui C."/>
            <person name="Meng S."/>
            <person name="Li G."/>
            <person name="Viehrig K."/>
            <person name="Ye F."/>
            <person name="Su P."/>
            <person name="Kiefer A.F."/>
            <person name="Nichols A."/>
            <person name="Cepeda A.J."/>
            <person name="Yan W."/>
            <person name="Fan B."/>
            <person name="Jiang Y."/>
            <person name="Adhikari A."/>
            <person name="Zheng C.-J."/>
            <person name="Schuster L."/>
            <person name="Cowan T.M."/>
            <person name="Smanski M.J."/>
            <person name="Chevrette M.G."/>
            <person name="De Carvalho L.P.S."/>
            <person name="Shen B."/>
        </authorList>
    </citation>
    <scope>NUCLEOTIDE SEQUENCE [LARGE SCALE GENOMIC DNA]</scope>
    <source>
        <strain evidence="3 4">NPDC048229</strain>
    </source>
</reference>
<evidence type="ECO:0000313" key="3">
    <source>
        <dbReference type="EMBL" id="MFG3191487.1"/>
    </source>
</evidence>
<dbReference type="InterPro" id="IPR045629">
    <property type="entry name" value="DUF6232"/>
</dbReference>
<comment type="caution">
    <text evidence="3">The sequence shown here is derived from an EMBL/GenBank/DDBJ whole genome shotgun (WGS) entry which is preliminary data.</text>
</comment>
<keyword evidence="2" id="KW-0472">Membrane</keyword>
<keyword evidence="4" id="KW-1185">Reference proteome</keyword>
<organism evidence="3 4">
    <name type="scientific">Streptomyces omiyaensis</name>
    <dbReference type="NCBI Taxonomy" id="68247"/>
    <lineage>
        <taxon>Bacteria</taxon>
        <taxon>Bacillati</taxon>
        <taxon>Actinomycetota</taxon>
        <taxon>Actinomycetes</taxon>
        <taxon>Kitasatosporales</taxon>
        <taxon>Streptomycetaceae</taxon>
        <taxon>Streptomyces</taxon>
    </lineage>
</organism>
<feature type="compositionally biased region" description="Pro residues" evidence="1">
    <location>
        <begin position="8"/>
        <end position="54"/>
    </location>
</feature>
<feature type="transmembrane region" description="Helical" evidence="2">
    <location>
        <begin position="148"/>
        <end position="165"/>
    </location>
</feature>
<dbReference type="EMBL" id="JBICZW010000013">
    <property type="protein sequence ID" value="MFG3191487.1"/>
    <property type="molecule type" value="Genomic_DNA"/>
</dbReference>
<evidence type="ECO:0000256" key="1">
    <source>
        <dbReference type="SAM" id="MobiDB-lite"/>
    </source>
</evidence>
<dbReference type="Pfam" id="PF19744">
    <property type="entry name" value="DUF6232"/>
    <property type="match status" value="1"/>
</dbReference>
<name>A0ABW7BVG4_9ACTN</name>
<dbReference type="RefSeq" id="WP_392883399.1">
    <property type="nucleotide sequence ID" value="NZ_JBICZW010000013.1"/>
</dbReference>
<keyword evidence="2" id="KW-0812">Transmembrane</keyword>
<feature type="region of interest" description="Disordered" evidence="1">
    <location>
        <begin position="220"/>
        <end position="240"/>
    </location>
</feature>
<evidence type="ECO:0000256" key="2">
    <source>
        <dbReference type="SAM" id="Phobius"/>
    </source>
</evidence>
<evidence type="ECO:0000313" key="4">
    <source>
        <dbReference type="Proteomes" id="UP001604282"/>
    </source>
</evidence>
<sequence length="240" mass="24555">MDETTGPGTPPEPPHGPPGTPPEPPHGPPGTPPEPPHGPPGTPPQPPHGPPGTPPGGQAPTPPDPPTRRAWQVQPRVAAPRGPRAVDLTVSRGVLWIGAAALPLRHLTSVEVARAKPDWVLRVFLSAVLVAAFVAFAREDTGPSTRSAAVICAIGVGALLLKVAFTPPKPVLLIQTAAGSTAAVTLPDIGELRHVAALIVRAIDDVPAEFTVVVQRTGTPSGGNRDGSVVRVKGGGLSYR</sequence>
<keyword evidence="2" id="KW-1133">Transmembrane helix</keyword>
<feature type="region of interest" description="Disordered" evidence="1">
    <location>
        <begin position="1"/>
        <end position="81"/>
    </location>
</feature>
<proteinExistence type="predicted"/>
<dbReference type="Proteomes" id="UP001604282">
    <property type="component" value="Unassembled WGS sequence"/>
</dbReference>